<dbReference type="PANTHER" id="PTHR43292">
    <property type="entry name" value="ACYL-COA DEHYDROGENASE"/>
    <property type="match status" value="1"/>
</dbReference>
<dbReference type="PANTHER" id="PTHR43292:SF3">
    <property type="entry name" value="ACYL-COA DEHYDROGENASE FADE29"/>
    <property type="match status" value="1"/>
</dbReference>
<feature type="domain" description="Acyl-CoA dehydrogenase/oxidase C-terminal" evidence="6">
    <location>
        <begin position="241"/>
        <end position="410"/>
    </location>
</feature>
<organism evidence="9 10">
    <name type="scientific">Cupriavidus metallidurans</name>
    <dbReference type="NCBI Taxonomy" id="119219"/>
    <lineage>
        <taxon>Bacteria</taxon>
        <taxon>Pseudomonadati</taxon>
        <taxon>Pseudomonadota</taxon>
        <taxon>Betaproteobacteria</taxon>
        <taxon>Burkholderiales</taxon>
        <taxon>Burkholderiaceae</taxon>
        <taxon>Cupriavidus</taxon>
    </lineage>
</organism>
<proteinExistence type="inferred from homology"/>
<evidence type="ECO:0000256" key="4">
    <source>
        <dbReference type="ARBA" id="ARBA00022827"/>
    </source>
</evidence>
<dbReference type="Pfam" id="PF02770">
    <property type="entry name" value="Acyl-CoA_dh_M"/>
    <property type="match status" value="1"/>
</dbReference>
<evidence type="ECO:0000313" key="10">
    <source>
        <dbReference type="Proteomes" id="UP000253772"/>
    </source>
</evidence>
<dbReference type="InterPro" id="IPR037069">
    <property type="entry name" value="AcylCoA_DH/ox_N_sf"/>
</dbReference>
<evidence type="ECO:0000259" key="7">
    <source>
        <dbReference type="Pfam" id="PF02770"/>
    </source>
</evidence>
<sequence length="412" mass="45283">MDIDDSPQDLQFRAEVRAWISEAFDDELRAMMAQSKNGHLDKAAQVRWQKALHARGWAAPNWPQAHGGPGWTPTQRHLFQSELAAAGCPAVSPMGLKMVAPVIMKYGSPEQQARFLPRILASDDWWCQGYSEPNSGSDLASLQMRATRGVDANGEHYILNGSKIWTTHAQWADWMFCLVRTSREGRPQEGITFLLLDMRTPGITVSALPTLDGPMEGQQEVNQVFFDDVRVPAAQRIGEEGMGWTIAKYLLEFERGGSFAPMLHRQLDKVAAMAAAQPGEDGTGRLIDDPVFRQRLGAMYVRVAATEAAELRLFSGVASGTSIGAASSMIKLVGTETAQAISELAVDVLGPYALPFVRDTWAEIQGRAADPRLGPDDAAPIAPRYFNYRKASIYGGSSEIQRNIIARQVLRL</sequence>
<keyword evidence="5" id="KW-0560">Oxidoreductase</keyword>
<dbReference type="InterPro" id="IPR009075">
    <property type="entry name" value="AcylCo_DH/oxidase_C"/>
</dbReference>
<dbReference type="GO" id="GO:0016627">
    <property type="term" value="F:oxidoreductase activity, acting on the CH-CH group of donors"/>
    <property type="evidence" value="ECO:0007669"/>
    <property type="project" value="InterPro"/>
</dbReference>
<dbReference type="AlphaFoldDB" id="A0A482J256"/>
<dbReference type="InterPro" id="IPR013786">
    <property type="entry name" value="AcylCoA_DH/ox_N"/>
</dbReference>
<feature type="domain" description="Acyl-CoA dehydrogenase/oxidase N-terminal" evidence="8">
    <location>
        <begin position="8"/>
        <end position="121"/>
    </location>
</feature>
<dbReference type="Pfam" id="PF02771">
    <property type="entry name" value="Acyl-CoA_dh_N"/>
    <property type="match status" value="1"/>
</dbReference>
<protein>
    <submittedName>
        <fullName evidence="9">Pimeloyl-CoA dehydrogenase large subunit</fullName>
    </submittedName>
</protein>
<comment type="similarity">
    <text evidence="2">Belongs to the acyl-CoA dehydrogenase family.</text>
</comment>
<evidence type="ECO:0000256" key="5">
    <source>
        <dbReference type="ARBA" id="ARBA00023002"/>
    </source>
</evidence>
<evidence type="ECO:0000256" key="3">
    <source>
        <dbReference type="ARBA" id="ARBA00022630"/>
    </source>
</evidence>
<dbReference type="Proteomes" id="UP000253772">
    <property type="component" value="Chromosome c2"/>
</dbReference>
<dbReference type="InterPro" id="IPR046373">
    <property type="entry name" value="Acyl-CoA_Oxase/DH_mid-dom_sf"/>
</dbReference>
<dbReference type="OrthoDB" id="9770681at2"/>
<dbReference type="GO" id="GO:0050660">
    <property type="term" value="F:flavin adenine dinucleotide binding"/>
    <property type="evidence" value="ECO:0007669"/>
    <property type="project" value="InterPro"/>
</dbReference>
<evidence type="ECO:0000313" key="9">
    <source>
        <dbReference type="EMBL" id="QBP13080.1"/>
    </source>
</evidence>
<dbReference type="EMBL" id="CP037901">
    <property type="protein sequence ID" value="QBP13080.1"/>
    <property type="molecule type" value="Genomic_DNA"/>
</dbReference>
<evidence type="ECO:0000256" key="1">
    <source>
        <dbReference type="ARBA" id="ARBA00001974"/>
    </source>
</evidence>
<reference evidence="9 10" key="1">
    <citation type="submission" date="2019-03" db="EMBL/GenBank/DDBJ databases">
        <title>Comparative insights into the high quality Complete genome sequence of highly metal resistant Cupriavidus metallidurans strain BS1 isolated from a gold-copper mine.</title>
        <authorList>
            <person name="Mazhar H.S."/>
            <person name="Rensing C."/>
        </authorList>
    </citation>
    <scope>NUCLEOTIDE SEQUENCE [LARGE SCALE GENOMIC DNA]</scope>
    <source>
        <strain evidence="9 10">BS1</strain>
    </source>
</reference>
<dbReference type="InterPro" id="IPR009100">
    <property type="entry name" value="AcylCoA_DH/oxidase_NM_dom_sf"/>
</dbReference>
<dbReference type="Gene3D" id="1.10.540.10">
    <property type="entry name" value="Acyl-CoA dehydrogenase/oxidase, N-terminal domain"/>
    <property type="match status" value="1"/>
</dbReference>
<dbReference type="InterPro" id="IPR052161">
    <property type="entry name" value="Mycobact_Acyl-CoA_DH"/>
</dbReference>
<dbReference type="SUPFAM" id="SSF47203">
    <property type="entry name" value="Acyl-CoA dehydrogenase C-terminal domain-like"/>
    <property type="match status" value="1"/>
</dbReference>
<accession>A0A482J256</accession>
<evidence type="ECO:0000259" key="8">
    <source>
        <dbReference type="Pfam" id="PF02771"/>
    </source>
</evidence>
<dbReference type="GO" id="GO:0005886">
    <property type="term" value="C:plasma membrane"/>
    <property type="evidence" value="ECO:0007669"/>
    <property type="project" value="TreeGrafter"/>
</dbReference>
<keyword evidence="4" id="KW-0274">FAD</keyword>
<comment type="cofactor">
    <cofactor evidence="1">
        <name>FAD</name>
        <dbReference type="ChEBI" id="CHEBI:57692"/>
    </cofactor>
</comment>
<dbReference type="Gene3D" id="1.20.140.10">
    <property type="entry name" value="Butyryl-CoA Dehydrogenase, subunit A, domain 3"/>
    <property type="match status" value="1"/>
</dbReference>
<evidence type="ECO:0000259" key="6">
    <source>
        <dbReference type="Pfam" id="PF00441"/>
    </source>
</evidence>
<name>A0A482J256_9BURK</name>
<feature type="domain" description="Acyl-CoA oxidase/dehydrogenase middle" evidence="7">
    <location>
        <begin position="127"/>
        <end position="229"/>
    </location>
</feature>
<evidence type="ECO:0000256" key="2">
    <source>
        <dbReference type="ARBA" id="ARBA00009347"/>
    </source>
</evidence>
<keyword evidence="3" id="KW-0285">Flavoprotein</keyword>
<gene>
    <name evidence="9" type="ORF">DDF84_025900</name>
</gene>
<dbReference type="InterPro" id="IPR006091">
    <property type="entry name" value="Acyl-CoA_Oxase/DH_mid-dom"/>
</dbReference>
<dbReference type="RefSeq" id="WP_017512020.1">
    <property type="nucleotide sequence ID" value="NZ_CP037901.1"/>
</dbReference>
<dbReference type="InterPro" id="IPR036250">
    <property type="entry name" value="AcylCo_DH-like_C"/>
</dbReference>
<dbReference type="Pfam" id="PF00441">
    <property type="entry name" value="Acyl-CoA_dh_1"/>
    <property type="match status" value="1"/>
</dbReference>
<dbReference type="SUPFAM" id="SSF56645">
    <property type="entry name" value="Acyl-CoA dehydrogenase NM domain-like"/>
    <property type="match status" value="1"/>
</dbReference>
<dbReference type="Gene3D" id="2.40.110.10">
    <property type="entry name" value="Butyryl-CoA Dehydrogenase, subunit A, domain 2"/>
    <property type="match status" value="1"/>
</dbReference>